<dbReference type="AlphaFoldDB" id="A0AAV4N2D5"/>
<accession>A0AAV4N2D5</accession>
<evidence type="ECO:0000313" key="2">
    <source>
        <dbReference type="Proteomes" id="UP001054945"/>
    </source>
</evidence>
<sequence>MVLLFICEGNACLIPMIKVTFVSKRYIKDWTEEEQDCSFVFATVELCLAFSVLSFRRNLVKLMGNRMFSQTSIIVILLCAYLVQGWHQPEAEYNDDSLSMMPGGGWKENLEKETLGGPKSIRDDELNNDLLKSNLEYPLIKKLSGCSIEKCMLMLMECVRRSENRSVLLQCKDSHITCLSSCFQKYKEKVHV</sequence>
<keyword evidence="2" id="KW-1185">Reference proteome</keyword>
<proteinExistence type="predicted"/>
<name>A0AAV4N2D5_CAEEX</name>
<protein>
    <submittedName>
        <fullName evidence="1">Uncharacterized protein</fullName>
    </submittedName>
</protein>
<comment type="caution">
    <text evidence="1">The sequence shown here is derived from an EMBL/GenBank/DDBJ whole genome shotgun (WGS) entry which is preliminary data.</text>
</comment>
<dbReference type="Proteomes" id="UP001054945">
    <property type="component" value="Unassembled WGS sequence"/>
</dbReference>
<evidence type="ECO:0000313" key="1">
    <source>
        <dbReference type="EMBL" id="GIX78970.1"/>
    </source>
</evidence>
<gene>
    <name evidence="1" type="primary">AVEN_145112_2</name>
    <name evidence="1" type="ORF">CEXT_736681</name>
</gene>
<reference evidence="1 2" key="1">
    <citation type="submission" date="2021-06" db="EMBL/GenBank/DDBJ databases">
        <title>Caerostris extrusa draft genome.</title>
        <authorList>
            <person name="Kono N."/>
            <person name="Arakawa K."/>
        </authorList>
    </citation>
    <scope>NUCLEOTIDE SEQUENCE [LARGE SCALE GENOMIC DNA]</scope>
</reference>
<organism evidence="1 2">
    <name type="scientific">Caerostris extrusa</name>
    <name type="common">Bark spider</name>
    <name type="synonym">Caerostris bankana</name>
    <dbReference type="NCBI Taxonomy" id="172846"/>
    <lineage>
        <taxon>Eukaryota</taxon>
        <taxon>Metazoa</taxon>
        <taxon>Ecdysozoa</taxon>
        <taxon>Arthropoda</taxon>
        <taxon>Chelicerata</taxon>
        <taxon>Arachnida</taxon>
        <taxon>Araneae</taxon>
        <taxon>Araneomorphae</taxon>
        <taxon>Entelegynae</taxon>
        <taxon>Araneoidea</taxon>
        <taxon>Araneidae</taxon>
        <taxon>Caerostris</taxon>
    </lineage>
</organism>
<dbReference type="EMBL" id="BPLR01002886">
    <property type="protein sequence ID" value="GIX78970.1"/>
    <property type="molecule type" value="Genomic_DNA"/>
</dbReference>